<dbReference type="PANTHER" id="PTHR43773">
    <property type="entry name" value="MAGNESIUM TRANSPORTER MGTE"/>
    <property type="match status" value="1"/>
</dbReference>
<keyword evidence="5 9" id="KW-0460">Magnesium</keyword>
<feature type="transmembrane region" description="Helical" evidence="9">
    <location>
        <begin position="418"/>
        <end position="441"/>
    </location>
</feature>
<evidence type="ECO:0000256" key="5">
    <source>
        <dbReference type="ARBA" id="ARBA00022842"/>
    </source>
</evidence>
<dbReference type="SMART" id="SM00116">
    <property type="entry name" value="CBS"/>
    <property type="match status" value="2"/>
</dbReference>
<sequence>MSDLRIDELVRDGDTAPLVAWLRDSTVLEIVDELTRLDPEDTAVAFRLLPRDRALDVFEALEPVDQQQVLDGLRADRVRSLIEALDPDDRARLFDEMPAKVVNRLLAQLSPDERALTTVLLGYPEQSAGRLMSPEFVSLRASMTAAEAIDKIRHEGLDAETVYALPVLDDHRHLIGILGLRALVLAPPSARVGELMTTDIHQVTTDVDQEVAARLVREAGLIALPVVDSEARLVGVITVDDALRVLEDEETEDFALAGGASPLRTTYLAASALGVARVRALWLLLLIVAAALTVNVLQIFESTLDEVVTLALFIPLVTGTGGNSGAQASTAVIRAMAIGEVRLGDLPRIVWREARVGLLLGLMLSAAAAVPVSLLYGGDIGLVIMFTLILVCTWATTAGSALPLFARRAGVDPAVVSAPLITTLVDASGLVIYFVVAKLVLSL</sequence>
<evidence type="ECO:0000256" key="7">
    <source>
        <dbReference type="ARBA" id="ARBA00023136"/>
    </source>
</evidence>
<dbReference type="InterPro" id="IPR036739">
    <property type="entry name" value="SLC41_membr_dom_sf"/>
</dbReference>
<proteinExistence type="inferred from homology"/>
<dbReference type="KEGG" id="atq:GH723_17530"/>
<dbReference type="Gene3D" id="3.10.580.10">
    <property type="entry name" value="CBS-domain"/>
    <property type="match status" value="1"/>
</dbReference>
<dbReference type="InterPro" id="IPR000644">
    <property type="entry name" value="CBS_dom"/>
</dbReference>
<feature type="domain" description="CBS" evidence="10">
    <location>
        <begin position="132"/>
        <end position="195"/>
    </location>
</feature>
<evidence type="ECO:0000256" key="8">
    <source>
        <dbReference type="PROSITE-ProRule" id="PRU00703"/>
    </source>
</evidence>
<dbReference type="GO" id="GO:0046872">
    <property type="term" value="F:metal ion binding"/>
    <property type="evidence" value="ECO:0007669"/>
    <property type="project" value="UniProtKB-KW"/>
</dbReference>
<evidence type="ECO:0000259" key="10">
    <source>
        <dbReference type="PROSITE" id="PS51371"/>
    </source>
</evidence>
<evidence type="ECO:0000313" key="12">
    <source>
        <dbReference type="Proteomes" id="UP000334019"/>
    </source>
</evidence>
<dbReference type="SMART" id="SM00924">
    <property type="entry name" value="MgtE_N"/>
    <property type="match status" value="1"/>
</dbReference>
<accession>A0A5Q2RQB0</accession>
<keyword evidence="6 9" id="KW-1133">Transmembrane helix</keyword>
<dbReference type="PANTHER" id="PTHR43773:SF1">
    <property type="entry name" value="MAGNESIUM TRANSPORTER MGTE"/>
    <property type="match status" value="1"/>
</dbReference>
<keyword evidence="9" id="KW-1003">Cell membrane</keyword>
<dbReference type="SUPFAM" id="SSF54631">
    <property type="entry name" value="CBS-domain pair"/>
    <property type="match status" value="1"/>
</dbReference>
<dbReference type="Gene3D" id="1.25.60.10">
    <property type="entry name" value="MgtE N-terminal domain-like"/>
    <property type="match status" value="1"/>
</dbReference>
<dbReference type="InterPro" id="IPR006668">
    <property type="entry name" value="Mg_transptr_MgtE_intracell_dom"/>
</dbReference>
<feature type="transmembrane region" description="Helical" evidence="9">
    <location>
        <begin position="356"/>
        <end position="376"/>
    </location>
</feature>
<evidence type="ECO:0000256" key="9">
    <source>
        <dbReference type="RuleBase" id="RU362011"/>
    </source>
</evidence>
<dbReference type="CDD" id="cd04606">
    <property type="entry name" value="CBS_pair_Mg_transporter"/>
    <property type="match status" value="1"/>
</dbReference>
<reference evidence="11 12" key="1">
    <citation type="submission" date="2019-11" db="EMBL/GenBank/DDBJ databases">
        <authorList>
            <person name="He Y."/>
        </authorList>
    </citation>
    <scope>NUCLEOTIDE SEQUENCE [LARGE SCALE GENOMIC DNA]</scope>
    <source>
        <strain evidence="11 12">SCSIO 58843</strain>
    </source>
</reference>
<keyword evidence="8" id="KW-0129">CBS domain</keyword>
<keyword evidence="9" id="KW-0479">Metal-binding</keyword>
<evidence type="ECO:0000313" key="11">
    <source>
        <dbReference type="EMBL" id="QGG96751.1"/>
    </source>
</evidence>
<comment type="subcellular location">
    <subcellularLocation>
        <location evidence="9">Cell membrane</location>
        <topology evidence="9">Multi-pass membrane protein</topology>
    </subcellularLocation>
    <subcellularLocation>
        <location evidence="1">Membrane</location>
        <topology evidence="1">Multi-pass membrane protein</topology>
    </subcellularLocation>
</comment>
<keyword evidence="7 9" id="KW-0472">Membrane</keyword>
<dbReference type="GO" id="GO:0015095">
    <property type="term" value="F:magnesium ion transmembrane transporter activity"/>
    <property type="evidence" value="ECO:0007669"/>
    <property type="project" value="UniProtKB-UniRule"/>
</dbReference>
<keyword evidence="12" id="KW-1185">Reference proteome</keyword>
<dbReference type="InterPro" id="IPR046342">
    <property type="entry name" value="CBS_dom_sf"/>
</dbReference>
<feature type="transmembrane region" description="Helical" evidence="9">
    <location>
        <begin position="312"/>
        <end position="335"/>
    </location>
</feature>
<protein>
    <recommendedName>
        <fullName evidence="9">Magnesium transporter MgtE</fullName>
    </recommendedName>
</protein>
<feature type="transmembrane region" description="Helical" evidence="9">
    <location>
        <begin position="280"/>
        <end position="300"/>
    </location>
</feature>
<dbReference type="Pfam" id="PF03448">
    <property type="entry name" value="MgtE_N"/>
    <property type="match status" value="1"/>
</dbReference>
<dbReference type="InterPro" id="IPR038076">
    <property type="entry name" value="MgtE_N_sf"/>
</dbReference>
<gene>
    <name evidence="11" type="primary">mgtE</name>
    <name evidence="11" type="ORF">GH723_17530</name>
</gene>
<keyword evidence="4 9" id="KW-0812">Transmembrane</keyword>
<dbReference type="Gene3D" id="1.10.357.20">
    <property type="entry name" value="SLC41 divalent cation transporters, integral membrane domain"/>
    <property type="match status" value="1"/>
</dbReference>
<feature type="transmembrane region" description="Helical" evidence="9">
    <location>
        <begin position="382"/>
        <end position="406"/>
    </location>
</feature>
<feature type="domain" description="CBS" evidence="10">
    <location>
        <begin position="196"/>
        <end position="252"/>
    </location>
</feature>
<dbReference type="NCBIfam" id="TIGR00400">
    <property type="entry name" value="mgtE"/>
    <property type="match status" value="1"/>
</dbReference>
<organism evidence="11 12">
    <name type="scientific">Actinomarinicola tropica</name>
    <dbReference type="NCBI Taxonomy" id="2789776"/>
    <lineage>
        <taxon>Bacteria</taxon>
        <taxon>Bacillati</taxon>
        <taxon>Actinomycetota</taxon>
        <taxon>Acidimicrobiia</taxon>
        <taxon>Acidimicrobiales</taxon>
        <taxon>Iamiaceae</taxon>
        <taxon>Actinomarinicola</taxon>
    </lineage>
</organism>
<evidence type="ECO:0000256" key="4">
    <source>
        <dbReference type="ARBA" id="ARBA00022692"/>
    </source>
</evidence>
<evidence type="ECO:0000256" key="6">
    <source>
        <dbReference type="ARBA" id="ARBA00022989"/>
    </source>
</evidence>
<dbReference type="EMBL" id="CP045851">
    <property type="protein sequence ID" value="QGG96751.1"/>
    <property type="molecule type" value="Genomic_DNA"/>
</dbReference>
<comment type="similarity">
    <text evidence="2 9">Belongs to the SLC41A transporter family.</text>
</comment>
<evidence type="ECO:0000256" key="2">
    <source>
        <dbReference type="ARBA" id="ARBA00009749"/>
    </source>
</evidence>
<dbReference type="Pfam" id="PF01769">
    <property type="entry name" value="MgtE"/>
    <property type="match status" value="1"/>
</dbReference>
<evidence type="ECO:0000256" key="1">
    <source>
        <dbReference type="ARBA" id="ARBA00004141"/>
    </source>
</evidence>
<dbReference type="PROSITE" id="PS51371">
    <property type="entry name" value="CBS"/>
    <property type="match status" value="2"/>
</dbReference>
<dbReference type="SUPFAM" id="SSF158791">
    <property type="entry name" value="MgtE N-terminal domain-like"/>
    <property type="match status" value="1"/>
</dbReference>
<dbReference type="InterPro" id="IPR006669">
    <property type="entry name" value="MgtE_transporter"/>
</dbReference>
<dbReference type="AlphaFoldDB" id="A0A5Q2RQB0"/>
<dbReference type="RefSeq" id="WP_153760854.1">
    <property type="nucleotide sequence ID" value="NZ_CP045851.1"/>
</dbReference>
<comment type="subunit">
    <text evidence="9">Homodimer.</text>
</comment>
<keyword evidence="3 9" id="KW-0813">Transport</keyword>
<dbReference type="Pfam" id="PF00571">
    <property type="entry name" value="CBS"/>
    <property type="match status" value="2"/>
</dbReference>
<dbReference type="SUPFAM" id="SSF161093">
    <property type="entry name" value="MgtE membrane domain-like"/>
    <property type="match status" value="1"/>
</dbReference>
<dbReference type="InterPro" id="IPR006667">
    <property type="entry name" value="SLC41_membr_dom"/>
</dbReference>
<dbReference type="GO" id="GO:0005886">
    <property type="term" value="C:plasma membrane"/>
    <property type="evidence" value="ECO:0007669"/>
    <property type="project" value="UniProtKB-SubCell"/>
</dbReference>
<evidence type="ECO:0000256" key="3">
    <source>
        <dbReference type="ARBA" id="ARBA00022448"/>
    </source>
</evidence>
<comment type="function">
    <text evidence="9">Acts as a magnesium transporter.</text>
</comment>
<dbReference type="Proteomes" id="UP000334019">
    <property type="component" value="Chromosome"/>
</dbReference>
<name>A0A5Q2RQB0_9ACTN</name>